<gene>
    <name evidence="4" type="primary">ORF87854</name>
</gene>
<dbReference type="GO" id="GO:0009611">
    <property type="term" value="P:response to wounding"/>
    <property type="evidence" value="ECO:0007669"/>
    <property type="project" value="InterPro"/>
</dbReference>
<evidence type="ECO:0000256" key="3">
    <source>
        <dbReference type="ARBA" id="ARBA00022900"/>
    </source>
</evidence>
<evidence type="ECO:0000313" key="4">
    <source>
        <dbReference type="EMBL" id="CEK73696.1"/>
    </source>
</evidence>
<accession>A0A0B7A0P2</accession>
<organism evidence="4">
    <name type="scientific">Arion vulgaris</name>
    <dbReference type="NCBI Taxonomy" id="1028688"/>
    <lineage>
        <taxon>Eukaryota</taxon>
        <taxon>Metazoa</taxon>
        <taxon>Spiralia</taxon>
        <taxon>Lophotrochozoa</taxon>
        <taxon>Mollusca</taxon>
        <taxon>Gastropoda</taxon>
        <taxon>Heterobranchia</taxon>
        <taxon>Euthyneura</taxon>
        <taxon>Panpulmonata</taxon>
        <taxon>Eupulmonata</taxon>
        <taxon>Stylommatophora</taxon>
        <taxon>Helicina</taxon>
        <taxon>Arionoidea</taxon>
        <taxon>Arionidae</taxon>
        <taxon>Arion</taxon>
    </lineage>
</organism>
<dbReference type="Gene3D" id="3.30.10.10">
    <property type="entry name" value="Trypsin Inhibitor V, subunit A"/>
    <property type="match status" value="1"/>
</dbReference>
<comment type="similarity">
    <text evidence="1">Belongs to the protease inhibitor I13 (potato type I serine protease inhibitor) family.</text>
</comment>
<dbReference type="EMBL" id="HACG01026831">
    <property type="protein sequence ID" value="CEK73696.1"/>
    <property type="molecule type" value="Transcribed_RNA"/>
</dbReference>
<dbReference type="SUPFAM" id="SSF54654">
    <property type="entry name" value="CI-2 family of serine protease inhibitors"/>
    <property type="match status" value="1"/>
</dbReference>
<dbReference type="AlphaFoldDB" id="A0A0B7A0P2"/>
<reference evidence="4" key="1">
    <citation type="submission" date="2014-12" db="EMBL/GenBank/DDBJ databases">
        <title>Insight into the proteome of Arion vulgaris.</title>
        <authorList>
            <person name="Aradska J."/>
            <person name="Bulat T."/>
            <person name="Smidak R."/>
            <person name="Sarate P."/>
            <person name="Gangsoo J."/>
            <person name="Sialana F."/>
            <person name="Bilban M."/>
            <person name="Lubec G."/>
        </authorList>
    </citation>
    <scope>NUCLEOTIDE SEQUENCE</scope>
    <source>
        <tissue evidence="4">Skin</tissue>
    </source>
</reference>
<evidence type="ECO:0000256" key="2">
    <source>
        <dbReference type="ARBA" id="ARBA00022690"/>
    </source>
</evidence>
<proteinExistence type="inferred from homology"/>
<sequence length="66" mass="7790">MAERQKWIAQVGKTYEEAYKVIKDEFPDFDVQKVPEDSMVTMDFQEKRVRIFVNELGIVVRVPRVG</sequence>
<keyword evidence="2" id="KW-0646">Protease inhibitor</keyword>
<dbReference type="GO" id="GO:0004867">
    <property type="term" value="F:serine-type endopeptidase inhibitor activity"/>
    <property type="evidence" value="ECO:0007669"/>
    <property type="project" value="UniProtKB-KW"/>
</dbReference>
<evidence type="ECO:0000256" key="1">
    <source>
        <dbReference type="ARBA" id="ARBA00008210"/>
    </source>
</evidence>
<dbReference type="Pfam" id="PF00280">
    <property type="entry name" value="potato_inhibit"/>
    <property type="match status" value="1"/>
</dbReference>
<dbReference type="InterPro" id="IPR036354">
    <property type="entry name" value="Prot_inh_pot1_sf"/>
</dbReference>
<keyword evidence="3" id="KW-0722">Serine protease inhibitor</keyword>
<dbReference type="PANTHER" id="PTHR33091">
    <property type="entry name" value="PROTEIN, PUTATIVE, EXPRESSED-RELATED"/>
    <property type="match status" value="1"/>
</dbReference>
<dbReference type="PANTHER" id="PTHR33091:SF29">
    <property type="entry name" value="SUBTILISIN INHIBITOR 1"/>
    <property type="match status" value="1"/>
</dbReference>
<dbReference type="InterPro" id="IPR000864">
    <property type="entry name" value="Prot_inh_pot1"/>
</dbReference>
<name>A0A0B7A0P2_9EUPU</name>
<protein>
    <submittedName>
        <fullName evidence="4">Uncharacterized protein</fullName>
    </submittedName>
</protein>